<keyword evidence="3" id="KW-0472">Membrane</keyword>
<comment type="similarity">
    <text evidence="1">Belongs to the peptidase M28 family. M28B subfamily.</text>
</comment>
<evidence type="ECO:0000256" key="2">
    <source>
        <dbReference type="SAM" id="MobiDB-lite"/>
    </source>
</evidence>
<keyword evidence="3" id="KW-0812">Transmembrane</keyword>
<dbReference type="InterPro" id="IPR003137">
    <property type="entry name" value="PA_domain"/>
</dbReference>
<dbReference type="Pfam" id="PF04253">
    <property type="entry name" value="TFR_dimer"/>
    <property type="match status" value="1"/>
</dbReference>
<dbReference type="Gene3D" id="3.40.630.10">
    <property type="entry name" value="Zn peptidases"/>
    <property type="match status" value="1"/>
</dbReference>
<dbReference type="PANTHER" id="PTHR10404">
    <property type="entry name" value="N-ACETYLATED-ALPHA-LINKED ACIDIC DIPEPTIDASE"/>
    <property type="match status" value="1"/>
</dbReference>
<dbReference type="SUPFAM" id="SSF53187">
    <property type="entry name" value="Zn-dependent exopeptidases"/>
    <property type="match status" value="1"/>
</dbReference>
<dbReference type="Pfam" id="PF02225">
    <property type="entry name" value="PA"/>
    <property type="match status" value="1"/>
</dbReference>
<evidence type="ECO:0000259" key="5">
    <source>
        <dbReference type="Pfam" id="PF04253"/>
    </source>
</evidence>
<dbReference type="AlphaFoldDB" id="A0AAD9KZH7"/>
<evidence type="ECO:0000256" key="1">
    <source>
        <dbReference type="ARBA" id="ARBA00005634"/>
    </source>
</evidence>
<dbReference type="InterPro" id="IPR046450">
    <property type="entry name" value="PA_dom_sf"/>
</dbReference>
<feature type="transmembrane region" description="Helical" evidence="3">
    <location>
        <begin position="37"/>
        <end position="58"/>
    </location>
</feature>
<comment type="caution">
    <text evidence="7">The sequence shown here is derived from an EMBL/GenBank/DDBJ whole genome shotgun (WGS) entry which is preliminary data.</text>
</comment>
<dbReference type="FunFam" id="3.40.630.10:FF:000101">
    <property type="entry name" value="N-acetylated alpha-linked acidic dipeptidase like 1"/>
    <property type="match status" value="1"/>
</dbReference>
<sequence length="760" mass="84732">MPSSKWESDRDEVEVDYQRMDGPQPPKPSIFSGRKGMLLKVMIFSVIFLLGLIIGFALRRNVQEKFIRPRECAYRDGYQTYSSDISKELQKYIQRESIKNHLRQYTGSVHFSGTASNTILRNTLKKQMEKYHLKVSVSSYSVNLSYVNWTEPNTVHLLRPNGSVALDVTYSGLPRINHPEMTHPYNAFSPNGTVQGALVYANYGEEADFHQLHVKSVSCTNKIVIMRYGNICSGIKVRNAEKWGAVGVILFPDPAHVHPSKVPKHTPENWWLPGWAARSDSVRPPSFGDPLTPEFPSIDGVLRIPISEANVPRIPVQPTGYDDAQKIMDYAARLDGNSTNGHGQQTSTHNMTVKLVVNNLLEERAVTNVFGLIEGDEEPDRYVIVGCHYDAWFNGGVNPNTGTAVMMEVAKALGEMVNKGWKPRRSILFAHWDAGEQGSIGSSEWAEAHSKQLADGTVAYINLAAAVAGNLTLNVEAMPLLHSLIRNVTSMFKSFHGGQETLYQLWSQLMPDPNNSALPHIHYPTWLSDQVTFVHSLGIPTVWPRYTYSVQKGVAQPYPSDGTIADNFKMVSENVDPSFKAHEALTRVVAEMVLQLSTSTRLPFDCRELAAVTQMEFVALKEMLTKTSISGHKLVNLDYLQSAVKHFTAAAKDFHKRFNDIEPANILQMRAYNDRLMKLSQAFIQPTGLPGQPQFKNVLFAPSEAGNRDVAFVGIRDSYSKCAHASMCSSDMWNTLEKQISVALIAVESATRSLAVDTLT</sequence>
<dbReference type="InterPro" id="IPR036757">
    <property type="entry name" value="TFR-like_dimer_dom_sf"/>
</dbReference>
<feature type="region of interest" description="Disordered" evidence="2">
    <location>
        <begin position="1"/>
        <end position="28"/>
    </location>
</feature>
<name>A0AAD9KZH7_RIDPI</name>
<dbReference type="SUPFAM" id="SSF47672">
    <property type="entry name" value="Transferrin receptor-like dimerisation domain"/>
    <property type="match status" value="1"/>
</dbReference>
<dbReference type="Gene3D" id="1.20.930.40">
    <property type="entry name" value="Transferrin receptor-like, dimerisation domain"/>
    <property type="match status" value="1"/>
</dbReference>
<keyword evidence="8" id="KW-1185">Reference proteome</keyword>
<feature type="domain" description="Transferrin receptor-like dimerisation" evidence="5">
    <location>
        <begin position="635"/>
        <end position="754"/>
    </location>
</feature>
<dbReference type="InterPro" id="IPR007365">
    <property type="entry name" value="TFR-like_dimer_dom"/>
</dbReference>
<reference evidence="7" key="1">
    <citation type="journal article" date="2023" name="Mol. Biol. Evol.">
        <title>Third-Generation Sequencing Reveals the Adaptive Role of the Epigenome in Three Deep-Sea Polychaetes.</title>
        <authorList>
            <person name="Perez M."/>
            <person name="Aroh O."/>
            <person name="Sun Y."/>
            <person name="Lan Y."/>
            <person name="Juniper S.K."/>
            <person name="Young C.R."/>
            <person name="Angers B."/>
            <person name="Qian P.Y."/>
        </authorList>
    </citation>
    <scope>NUCLEOTIDE SEQUENCE</scope>
    <source>
        <strain evidence="7">R07B-5</strain>
    </source>
</reference>
<feature type="domain" description="Peptidase M28" evidence="6">
    <location>
        <begin position="368"/>
        <end position="542"/>
    </location>
</feature>
<evidence type="ECO:0000313" key="7">
    <source>
        <dbReference type="EMBL" id="KAK2180271.1"/>
    </source>
</evidence>
<keyword evidence="3" id="KW-1133">Transmembrane helix</keyword>
<accession>A0AAD9KZH7</accession>
<feature type="domain" description="PA" evidence="4">
    <location>
        <begin position="194"/>
        <end position="273"/>
    </location>
</feature>
<dbReference type="Proteomes" id="UP001209878">
    <property type="component" value="Unassembled WGS sequence"/>
</dbReference>
<evidence type="ECO:0000313" key="8">
    <source>
        <dbReference type="Proteomes" id="UP001209878"/>
    </source>
</evidence>
<dbReference type="Pfam" id="PF04389">
    <property type="entry name" value="Peptidase_M28"/>
    <property type="match status" value="1"/>
</dbReference>
<dbReference type="GO" id="GO:0004180">
    <property type="term" value="F:carboxypeptidase activity"/>
    <property type="evidence" value="ECO:0007669"/>
    <property type="project" value="TreeGrafter"/>
</dbReference>
<evidence type="ECO:0008006" key="9">
    <source>
        <dbReference type="Google" id="ProtNLM"/>
    </source>
</evidence>
<dbReference type="InterPro" id="IPR039373">
    <property type="entry name" value="Peptidase_M28B"/>
</dbReference>
<organism evidence="7 8">
    <name type="scientific">Ridgeia piscesae</name>
    <name type="common">Tubeworm</name>
    <dbReference type="NCBI Taxonomy" id="27915"/>
    <lineage>
        <taxon>Eukaryota</taxon>
        <taxon>Metazoa</taxon>
        <taxon>Spiralia</taxon>
        <taxon>Lophotrochozoa</taxon>
        <taxon>Annelida</taxon>
        <taxon>Polychaeta</taxon>
        <taxon>Sedentaria</taxon>
        <taxon>Canalipalpata</taxon>
        <taxon>Sabellida</taxon>
        <taxon>Siboglinidae</taxon>
        <taxon>Ridgeia</taxon>
    </lineage>
</organism>
<protein>
    <recommendedName>
        <fullName evidence="9">N-acetylated-alpha-linked acidic dipeptidase</fullName>
    </recommendedName>
</protein>
<dbReference type="InterPro" id="IPR007484">
    <property type="entry name" value="Peptidase_M28"/>
</dbReference>
<gene>
    <name evidence="7" type="ORF">NP493_448g00008</name>
</gene>
<evidence type="ECO:0000259" key="4">
    <source>
        <dbReference type="Pfam" id="PF02225"/>
    </source>
</evidence>
<dbReference type="Gene3D" id="3.50.30.30">
    <property type="match status" value="1"/>
</dbReference>
<proteinExistence type="inferred from homology"/>
<dbReference type="PANTHER" id="PTHR10404:SF46">
    <property type="entry name" value="VACUOLAR PROTEIN SORTING-ASSOCIATED PROTEIN 70"/>
    <property type="match status" value="1"/>
</dbReference>
<evidence type="ECO:0000259" key="6">
    <source>
        <dbReference type="Pfam" id="PF04389"/>
    </source>
</evidence>
<dbReference type="SUPFAM" id="SSF52025">
    <property type="entry name" value="PA domain"/>
    <property type="match status" value="1"/>
</dbReference>
<dbReference type="EMBL" id="JAODUO010000450">
    <property type="protein sequence ID" value="KAK2180271.1"/>
    <property type="molecule type" value="Genomic_DNA"/>
</dbReference>
<evidence type="ECO:0000256" key="3">
    <source>
        <dbReference type="SAM" id="Phobius"/>
    </source>
</evidence>